<organism evidence="1 2">
    <name type="scientific">Streptomyces thioluteus</name>
    <dbReference type="NCBI Taxonomy" id="66431"/>
    <lineage>
        <taxon>Bacteria</taxon>
        <taxon>Bacillati</taxon>
        <taxon>Actinomycetota</taxon>
        <taxon>Actinomycetes</taxon>
        <taxon>Kitasatosporales</taxon>
        <taxon>Streptomycetaceae</taxon>
        <taxon>Streptomyces</taxon>
    </lineage>
</organism>
<name>A0ABN3WIJ8_STRTU</name>
<sequence>MVAAVLSVGVWRVESDRESACHASWRFRIFTCAQVLRARSHAGQLDTVTTATTAGGCGNAEEAGRTSARRCAKAALRPGRGARTGHRCGVEDIAEAGRRFLAAPYNKLLRQPRSRPSSHAVTADR</sequence>
<dbReference type="Proteomes" id="UP001501102">
    <property type="component" value="Unassembled WGS sequence"/>
</dbReference>
<evidence type="ECO:0000313" key="1">
    <source>
        <dbReference type="EMBL" id="GAA2916698.1"/>
    </source>
</evidence>
<keyword evidence="2" id="KW-1185">Reference proteome</keyword>
<reference evidence="1 2" key="1">
    <citation type="journal article" date="2019" name="Int. J. Syst. Evol. Microbiol.">
        <title>The Global Catalogue of Microorganisms (GCM) 10K type strain sequencing project: providing services to taxonomists for standard genome sequencing and annotation.</title>
        <authorList>
            <consortium name="The Broad Institute Genomics Platform"/>
            <consortium name="The Broad Institute Genome Sequencing Center for Infectious Disease"/>
            <person name="Wu L."/>
            <person name="Ma J."/>
        </authorList>
    </citation>
    <scope>NUCLEOTIDE SEQUENCE [LARGE SCALE GENOMIC DNA]</scope>
    <source>
        <strain evidence="1 2">JCM 4087</strain>
    </source>
</reference>
<comment type="caution">
    <text evidence="1">The sequence shown here is derived from an EMBL/GenBank/DDBJ whole genome shotgun (WGS) entry which is preliminary data.</text>
</comment>
<proteinExistence type="predicted"/>
<dbReference type="EMBL" id="BAAAXZ010000040">
    <property type="protein sequence ID" value="GAA2916698.1"/>
    <property type="molecule type" value="Genomic_DNA"/>
</dbReference>
<accession>A0ABN3WIJ8</accession>
<gene>
    <name evidence="1" type="ORF">GCM10020221_10810</name>
</gene>
<evidence type="ECO:0000313" key="2">
    <source>
        <dbReference type="Proteomes" id="UP001501102"/>
    </source>
</evidence>
<protein>
    <submittedName>
        <fullName evidence="1">Uncharacterized protein</fullName>
    </submittedName>
</protein>